<dbReference type="Pfam" id="PF17866">
    <property type="entry name" value="AAA_lid_6"/>
    <property type="match status" value="2"/>
</dbReference>
<comment type="similarity">
    <text evidence="1">Belongs to the CbxX/CfxQ family.</text>
</comment>
<dbReference type="Gene3D" id="3.40.50.300">
    <property type="entry name" value="P-loop containing nucleotide triphosphate hydrolases"/>
    <property type="match status" value="2"/>
</dbReference>
<evidence type="ECO:0000256" key="1">
    <source>
        <dbReference type="ARBA" id="ARBA00010378"/>
    </source>
</evidence>
<proteinExistence type="inferred from homology"/>
<dbReference type="SMART" id="SM00382">
    <property type="entry name" value="AAA"/>
    <property type="match status" value="2"/>
</dbReference>
<dbReference type="CDD" id="cd00009">
    <property type="entry name" value="AAA"/>
    <property type="match status" value="2"/>
</dbReference>
<dbReference type="PRINTS" id="PR00819">
    <property type="entry name" value="CBXCFQXSUPER"/>
</dbReference>
<organism evidence="5 6">
    <name type="scientific">Cytobacillus firmus</name>
    <name type="common">Bacillus firmus</name>
    <dbReference type="NCBI Taxonomy" id="1399"/>
    <lineage>
        <taxon>Bacteria</taxon>
        <taxon>Bacillati</taxon>
        <taxon>Bacillota</taxon>
        <taxon>Bacilli</taxon>
        <taxon>Bacillales</taxon>
        <taxon>Bacillaceae</taxon>
        <taxon>Cytobacillus</taxon>
    </lineage>
</organism>
<dbReference type="FunFam" id="3.40.50.300:FF:000216">
    <property type="entry name" value="Type VII secretion ATPase EccA"/>
    <property type="match status" value="2"/>
</dbReference>
<protein>
    <submittedName>
        <fullName evidence="5">AAA family ATPase</fullName>
    </submittedName>
</protein>
<dbReference type="Gene3D" id="1.10.8.60">
    <property type="match status" value="1"/>
</dbReference>
<dbReference type="InterPro" id="IPR050773">
    <property type="entry name" value="CbxX/CfxQ_RuBisCO_ESX"/>
</dbReference>
<dbReference type="InterPro" id="IPR041627">
    <property type="entry name" value="AAA_lid_6"/>
</dbReference>
<accession>A0AA46P9T6</accession>
<sequence length="770" mass="86820">MTQQNRQATSEEIKVGHWKNELDQYGYIQNEAELLNVIKNINEKTDPGLLSELLAMAAISRLNNNTDDTLASAWLQKAVELDTGNTMAAAQLGKSEWKNKSNLLEALTFPPIRETDNRAAKKKTAEQFIEICRSFINKADDELEDLQKKQHAYEDKEYRKLAEILEKAIEETALLLKASEEYEQSISGVFHTSTYYTDMKNHLNAISRLKNEWKVIFESEEEESDVQTDPLDELNEMVGLHSVKSRVHDFYRFLKYQNERKSLGFQTKDELSLNMILTGNPGTGKTTIARLLAKIYHSLGVLPREEVIEADRSQLVGGFVGQTEENVRAAVEKAIGGVLFIDEAYSLKREGQTGSDYGQTAIDTLVSLMTGTEYGGKFAVIMAGYPEEMRQFLDSNPGLRSRFPESNFIALPDYSNMELLQIAEKLSADNDYVLTEGAKQELGKRIEKERVDDTFGNARTVRNIVLDAIFKKGSKAKSNENIMSYTLLEKEDFESEEEEKLMNPREQLDRLIGLETVKKEVQHLVSFVKMQQVRRERGLPVVPIQLHSVFTGNPGTGKTTVAKIYAELLKECGFLKRGHLIVASRADFVAGYVGQTAIKTKKKIREALGGVLFIDEAYSLLSQTSGDFGKEVIDTLVDEMTKHNENLVVVLAGYPNEMEKLMSSNPGLKSRFKKFFHFKDYSTPELLEIIISYAGKYEYTLTEEAKDYLNHTLSKIEVNGNGRFAANLADEAIQAQAMRIVSALAEDIEQVSNLEKPDFEIALNKISKGE</sequence>
<reference evidence="5" key="1">
    <citation type="submission" date="2022-10" db="EMBL/GenBank/DDBJ databases">
        <title>Mechanism of multi-heavy metal repair in Cytobacillus Firmus M7.</title>
        <authorList>
            <person name="Li X."/>
            <person name="Yu C."/>
        </authorList>
    </citation>
    <scope>NUCLEOTIDE SEQUENCE</scope>
    <source>
        <strain evidence="5">M7</strain>
    </source>
</reference>
<dbReference type="Pfam" id="PF00004">
    <property type="entry name" value="AAA"/>
    <property type="match status" value="2"/>
</dbReference>
<feature type="domain" description="AAA+ ATPase" evidence="4">
    <location>
        <begin position="544"/>
        <end position="682"/>
    </location>
</feature>
<evidence type="ECO:0000313" key="5">
    <source>
        <dbReference type="EMBL" id="UYG96061.1"/>
    </source>
</evidence>
<keyword evidence="2" id="KW-0547">Nucleotide-binding</keyword>
<dbReference type="InterPro" id="IPR003593">
    <property type="entry name" value="AAA+_ATPase"/>
</dbReference>
<dbReference type="PANTHER" id="PTHR43392">
    <property type="entry name" value="AAA-TYPE ATPASE FAMILY PROTEIN / ANKYRIN REPEAT FAMILY PROTEIN"/>
    <property type="match status" value="1"/>
</dbReference>
<dbReference type="AlphaFoldDB" id="A0AA46P9T6"/>
<evidence type="ECO:0000256" key="2">
    <source>
        <dbReference type="ARBA" id="ARBA00022741"/>
    </source>
</evidence>
<evidence type="ECO:0000259" key="4">
    <source>
        <dbReference type="SMART" id="SM00382"/>
    </source>
</evidence>
<dbReference type="GO" id="GO:0005524">
    <property type="term" value="F:ATP binding"/>
    <property type="evidence" value="ECO:0007669"/>
    <property type="project" value="UniProtKB-KW"/>
</dbReference>
<dbReference type="InterPro" id="IPR000641">
    <property type="entry name" value="CbxX/CfxQ"/>
</dbReference>
<dbReference type="InterPro" id="IPR003959">
    <property type="entry name" value="ATPase_AAA_core"/>
</dbReference>
<evidence type="ECO:0000256" key="3">
    <source>
        <dbReference type="ARBA" id="ARBA00022840"/>
    </source>
</evidence>
<dbReference type="InterPro" id="IPR027417">
    <property type="entry name" value="P-loop_NTPase"/>
</dbReference>
<dbReference type="PANTHER" id="PTHR43392:SF2">
    <property type="entry name" value="AAA-TYPE ATPASE FAMILY PROTEIN _ ANKYRIN REPEAT FAMILY PROTEIN"/>
    <property type="match status" value="1"/>
</dbReference>
<keyword evidence="3" id="KW-0067">ATP-binding</keyword>
<gene>
    <name evidence="5" type="ORF">OD459_03250</name>
</gene>
<dbReference type="SUPFAM" id="SSF52540">
    <property type="entry name" value="P-loop containing nucleoside triphosphate hydrolases"/>
    <property type="match status" value="2"/>
</dbReference>
<evidence type="ECO:0000313" key="6">
    <source>
        <dbReference type="Proteomes" id="UP001163104"/>
    </source>
</evidence>
<feature type="domain" description="AAA+ ATPase" evidence="4">
    <location>
        <begin position="271"/>
        <end position="413"/>
    </location>
</feature>
<dbReference type="Proteomes" id="UP001163104">
    <property type="component" value="Chromosome"/>
</dbReference>
<dbReference type="GO" id="GO:0016887">
    <property type="term" value="F:ATP hydrolysis activity"/>
    <property type="evidence" value="ECO:0007669"/>
    <property type="project" value="InterPro"/>
</dbReference>
<dbReference type="RefSeq" id="WP_227887005.1">
    <property type="nucleotide sequence ID" value="NZ_CP107027.1"/>
</dbReference>
<dbReference type="EMBL" id="CP107027">
    <property type="protein sequence ID" value="UYG96061.1"/>
    <property type="molecule type" value="Genomic_DNA"/>
</dbReference>
<name>A0AA46P9T6_CYTFI</name>